<dbReference type="EMBL" id="JARBHB010000001">
    <property type="protein sequence ID" value="KAJ8894877.1"/>
    <property type="molecule type" value="Genomic_DNA"/>
</dbReference>
<reference evidence="5 6" key="1">
    <citation type="submission" date="2023-02" db="EMBL/GenBank/DDBJ databases">
        <title>LHISI_Scaffold_Assembly.</title>
        <authorList>
            <person name="Stuart O.P."/>
            <person name="Cleave R."/>
            <person name="Magrath M.J.L."/>
            <person name="Mikheyev A.S."/>
        </authorList>
    </citation>
    <scope>NUCLEOTIDE SEQUENCE [LARGE SCALE GENOMIC DNA]</scope>
    <source>
        <strain evidence="5">Daus_M_001</strain>
        <tissue evidence="5">Leg muscle</tissue>
    </source>
</reference>
<comment type="caution">
    <text evidence="5">The sequence shown here is derived from an EMBL/GenBank/DDBJ whole genome shotgun (WGS) entry which is preliminary data.</text>
</comment>
<protein>
    <recommendedName>
        <fullName evidence="4">HTH psq-type domain-containing protein</fullName>
    </recommendedName>
</protein>
<keyword evidence="2" id="KW-0238">DNA-binding</keyword>
<evidence type="ECO:0000256" key="1">
    <source>
        <dbReference type="ARBA" id="ARBA00004123"/>
    </source>
</evidence>
<evidence type="ECO:0000313" key="6">
    <source>
        <dbReference type="Proteomes" id="UP001159363"/>
    </source>
</evidence>
<organism evidence="5 6">
    <name type="scientific">Dryococelus australis</name>
    <dbReference type="NCBI Taxonomy" id="614101"/>
    <lineage>
        <taxon>Eukaryota</taxon>
        <taxon>Metazoa</taxon>
        <taxon>Ecdysozoa</taxon>
        <taxon>Arthropoda</taxon>
        <taxon>Hexapoda</taxon>
        <taxon>Insecta</taxon>
        <taxon>Pterygota</taxon>
        <taxon>Neoptera</taxon>
        <taxon>Polyneoptera</taxon>
        <taxon>Phasmatodea</taxon>
        <taxon>Verophasmatodea</taxon>
        <taxon>Anareolatae</taxon>
        <taxon>Phasmatidae</taxon>
        <taxon>Eurycanthinae</taxon>
        <taxon>Dryococelus</taxon>
    </lineage>
</organism>
<evidence type="ECO:0000256" key="3">
    <source>
        <dbReference type="SAM" id="MobiDB-lite"/>
    </source>
</evidence>
<feature type="region of interest" description="Disordered" evidence="3">
    <location>
        <begin position="1"/>
        <end position="25"/>
    </location>
</feature>
<dbReference type="InterPro" id="IPR009057">
    <property type="entry name" value="Homeodomain-like_sf"/>
</dbReference>
<feature type="DNA-binding region" description="H-T-H motif" evidence="2">
    <location>
        <begin position="54"/>
        <end position="74"/>
    </location>
</feature>
<dbReference type="Gene3D" id="1.10.10.60">
    <property type="entry name" value="Homeodomain-like"/>
    <property type="match status" value="2"/>
</dbReference>
<evidence type="ECO:0000256" key="2">
    <source>
        <dbReference type="PROSITE-ProRule" id="PRU00320"/>
    </source>
</evidence>
<evidence type="ECO:0000259" key="4">
    <source>
        <dbReference type="PROSITE" id="PS50960"/>
    </source>
</evidence>
<dbReference type="PROSITE" id="PS50960">
    <property type="entry name" value="HTH_PSQ"/>
    <property type="match status" value="1"/>
</dbReference>
<dbReference type="Proteomes" id="UP001159363">
    <property type="component" value="Chromosome 1"/>
</dbReference>
<accession>A0ABQ9IEI3</accession>
<proteinExistence type="predicted"/>
<dbReference type="Pfam" id="PF05225">
    <property type="entry name" value="HTH_psq"/>
    <property type="match status" value="2"/>
</dbReference>
<feature type="domain" description="HTH psq-type" evidence="4">
    <location>
        <begin position="26"/>
        <end position="78"/>
    </location>
</feature>
<keyword evidence="6" id="KW-1185">Reference proteome</keyword>
<dbReference type="SUPFAM" id="SSF46689">
    <property type="entry name" value="Homeodomain-like"/>
    <property type="match status" value="1"/>
</dbReference>
<sequence>MFLFPLDARSPSPSSDSSTDAGKSNVGLGTKTHVWTQDDMCKALDALRNHELSLSRASAKYGIPSTTLWQRAHREGIDTPKKEGYFKSWTDENLKNALEMMRTGAMSANKASKVYSEWISSAVCTLMCCCEAQQRYLPVALVPG</sequence>
<evidence type="ECO:0000313" key="5">
    <source>
        <dbReference type="EMBL" id="KAJ8894877.1"/>
    </source>
</evidence>
<comment type="subcellular location">
    <subcellularLocation>
        <location evidence="1 2">Nucleus</location>
    </subcellularLocation>
</comment>
<dbReference type="InterPro" id="IPR007889">
    <property type="entry name" value="HTH_Psq"/>
</dbReference>
<keyword evidence="2" id="KW-0539">Nucleus</keyword>
<name>A0ABQ9IEI3_9NEOP</name>
<gene>
    <name evidence="5" type="ORF">PR048_000184</name>
</gene>